<dbReference type="GeneID" id="300291875"/>
<evidence type="ECO:0000256" key="1">
    <source>
        <dbReference type="SAM" id="MobiDB-lite"/>
    </source>
</evidence>
<evidence type="ECO:0000313" key="4">
    <source>
        <dbReference type="Proteomes" id="UP000618986"/>
    </source>
</evidence>
<protein>
    <recommendedName>
        <fullName evidence="5">Flagellar biosynthesis protein FlgA</fullName>
    </recommendedName>
</protein>
<feature type="region of interest" description="Disordered" evidence="1">
    <location>
        <begin position="53"/>
        <end position="76"/>
    </location>
</feature>
<keyword evidence="2" id="KW-0812">Transmembrane</keyword>
<gene>
    <name evidence="3" type="ORF">FHU28_001287</name>
</gene>
<evidence type="ECO:0000256" key="2">
    <source>
        <dbReference type="SAM" id="Phobius"/>
    </source>
</evidence>
<feature type="transmembrane region" description="Helical" evidence="2">
    <location>
        <begin position="30"/>
        <end position="48"/>
    </location>
</feature>
<proteinExistence type="predicted"/>
<evidence type="ECO:0008006" key="5">
    <source>
        <dbReference type="Google" id="ProtNLM"/>
    </source>
</evidence>
<name>A0ABR6M7S9_MICEC</name>
<dbReference type="RefSeq" id="WP_221453127.1">
    <property type="nucleotide sequence ID" value="NZ_JACHJC010000001.1"/>
</dbReference>
<comment type="caution">
    <text evidence="3">The sequence shown here is derived from an EMBL/GenBank/DDBJ whole genome shotgun (WGS) entry which is preliminary data.</text>
</comment>
<keyword evidence="4" id="KW-1185">Reference proteome</keyword>
<sequence length="168" mass="16881">MIDRRWEAAVAGGEATLRPVRWRGLPQRRTLLRVTLVAVLLGLAAAVLQTPPSCQPGAPPAASTAPAGTPPGGPRALPAGAVGVPIRLAEPAALAVLRPGARVDLLVVPAGGSTDPTLLAPRALVLDVVGASGAVDGSSALYLALPPEQARRAVGLPEGSRFAVVVRG</sequence>
<keyword evidence="2" id="KW-0472">Membrane</keyword>
<accession>A0ABR6M7S9</accession>
<dbReference type="EMBL" id="JACHJC010000001">
    <property type="protein sequence ID" value="MBB5111448.1"/>
    <property type="molecule type" value="Genomic_DNA"/>
</dbReference>
<dbReference type="Proteomes" id="UP000618986">
    <property type="component" value="Unassembled WGS sequence"/>
</dbReference>
<evidence type="ECO:0000313" key="3">
    <source>
        <dbReference type="EMBL" id="MBB5111448.1"/>
    </source>
</evidence>
<organism evidence="3 4">
    <name type="scientific">Micromonospora echinospora</name>
    <name type="common">Micromonospora purpurea</name>
    <dbReference type="NCBI Taxonomy" id="1877"/>
    <lineage>
        <taxon>Bacteria</taxon>
        <taxon>Bacillati</taxon>
        <taxon>Actinomycetota</taxon>
        <taxon>Actinomycetes</taxon>
        <taxon>Micromonosporales</taxon>
        <taxon>Micromonosporaceae</taxon>
        <taxon>Micromonospora</taxon>
    </lineage>
</organism>
<reference evidence="3 4" key="1">
    <citation type="submission" date="2020-08" db="EMBL/GenBank/DDBJ databases">
        <title>Sequencing the genomes of 1000 actinobacteria strains.</title>
        <authorList>
            <person name="Klenk H.-P."/>
        </authorList>
    </citation>
    <scope>NUCLEOTIDE SEQUENCE [LARGE SCALE GENOMIC DNA]</scope>
    <source>
        <strain evidence="3 4">DSM 43036</strain>
    </source>
</reference>
<keyword evidence="2" id="KW-1133">Transmembrane helix</keyword>